<evidence type="ECO:0000259" key="9">
    <source>
        <dbReference type="Pfam" id="PF23559"/>
    </source>
</evidence>
<dbReference type="SUPFAM" id="SSF52058">
    <property type="entry name" value="L domain-like"/>
    <property type="match status" value="1"/>
</dbReference>
<keyword evidence="6" id="KW-0067">ATP-binding</keyword>
<keyword evidence="2" id="KW-0433">Leucine-rich repeat</keyword>
<dbReference type="EMBL" id="JANQDX010000017">
    <property type="protein sequence ID" value="KAL0907378.1"/>
    <property type="molecule type" value="Genomic_DNA"/>
</dbReference>
<feature type="domain" description="R13L1/DRL21-like LRR repeat region" evidence="10">
    <location>
        <begin position="721"/>
        <end position="846"/>
    </location>
</feature>
<dbReference type="FunFam" id="1.10.10.10:FF:000322">
    <property type="entry name" value="Probable disease resistance protein At1g63360"/>
    <property type="match status" value="1"/>
</dbReference>
<evidence type="ECO:0000256" key="4">
    <source>
        <dbReference type="ARBA" id="ARBA00022741"/>
    </source>
</evidence>
<keyword evidence="12" id="KW-1185">Reference proteome</keyword>
<gene>
    <name evidence="11" type="ORF">M5K25_021784</name>
</gene>
<evidence type="ECO:0000259" key="7">
    <source>
        <dbReference type="Pfam" id="PF00931"/>
    </source>
</evidence>
<feature type="domain" description="Disease resistance N-terminal" evidence="8">
    <location>
        <begin position="49"/>
        <end position="122"/>
    </location>
</feature>
<dbReference type="SUPFAM" id="SSF52540">
    <property type="entry name" value="P-loop containing nucleoside triphosphate hydrolases"/>
    <property type="match status" value="1"/>
</dbReference>
<dbReference type="GO" id="GO:0009626">
    <property type="term" value="P:plant-type hypersensitive response"/>
    <property type="evidence" value="ECO:0007669"/>
    <property type="project" value="UniProtKB-ARBA"/>
</dbReference>
<evidence type="ECO:0000256" key="3">
    <source>
        <dbReference type="ARBA" id="ARBA00022737"/>
    </source>
</evidence>
<evidence type="ECO:0000259" key="10">
    <source>
        <dbReference type="Pfam" id="PF25019"/>
    </source>
</evidence>
<dbReference type="AlphaFoldDB" id="A0ABD0UB14"/>
<comment type="similarity">
    <text evidence="1">Belongs to the disease resistance NB-LRR family.</text>
</comment>
<dbReference type="PRINTS" id="PR00364">
    <property type="entry name" value="DISEASERSIST"/>
</dbReference>
<protein>
    <submittedName>
        <fullName evidence="11">Uncharacterized protein</fullName>
    </submittedName>
</protein>
<dbReference type="InterPro" id="IPR041118">
    <property type="entry name" value="Rx_N"/>
</dbReference>
<dbReference type="Gene3D" id="1.10.8.430">
    <property type="entry name" value="Helical domain of apoptotic protease-activating factors"/>
    <property type="match status" value="1"/>
</dbReference>
<dbReference type="Gene3D" id="3.80.10.10">
    <property type="entry name" value="Ribonuclease Inhibitor"/>
    <property type="match status" value="1"/>
</dbReference>
<dbReference type="InterPro" id="IPR032675">
    <property type="entry name" value="LRR_dom_sf"/>
</dbReference>
<dbReference type="Gene3D" id="3.40.50.300">
    <property type="entry name" value="P-loop containing nucleotide triphosphate hydrolases"/>
    <property type="match status" value="1"/>
</dbReference>
<evidence type="ECO:0000256" key="5">
    <source>
        <dbReference type="ARBA" id="ARBA00022821"/>
    </source>
</evidence>
<sequence length="1069" mass="123341">MAGTTSSIISNLLSSLERLSQFMPTFTSLAASSSSSIAQEDVATAKVNLNQERLMEDLSRLSRMLRRIQSVLNDAENREINEKAIQLWLSELREVAYYAEDILDQYDYQVLKTQLEGMTATSKAKPSLKRKQLDDDDIYGYQVSLPPSNSIKIPISCDMATRITEIIKKFDEIANDREALTLKEEDAPRRPYFNDVMKRPPSSSHVHESDIVGRKKEKREIIQLLMSHSEKENIVIPIVGMGGAGKTTLAQLVYNDPVVCQHFFPKVWVCVSEEFDVLRITKEIVTSILGSSSHNDNNNLNDLHCLLKKALLDKKYLLVLDDVWNERSDMWEALRAPFSGTGVGKIIITTRSMLVAHIMQTVSPIQLECLYEKKSWLLFQRHAFYGWELDQKLDFEQLGRRIAKKCGGLPLALKVIGGFLQNEFKEQTWKDVLNNNLWDPKEIILSTLRISYNHLPSYLKPCFLYASLFPKNHHVKKQELIRMWIAQGYIQLTERKSLWEDIAVEYFEDLVRRSLFQYSIYHAAFTLHDMVHDLARSITRNEIFSSLDFDELKNIPKDAKHIFIKDAKVDHILQLGNIRTLYIHILYSKIPFSHLELLRVLRFDAPYFECNNKFINSIGYLQQLRYLSIYAREIHMTQNSLCSLYKLQTLRIISSNINMIPLALGKLINLRHLMIVSKNQALVPKSYFGTKNLLSFCFNEGRNKLVASTYHVKRNGPYSSIRWLKPLTNLQRSLKLCGLENVVDHEDAKSANLYSKPYVESLTLIWKCGTYDECARNDKSILEGLQPHTNLKELTIDGYNSSSFPSWFGNPHFSNLTKIKLANFYNNEGCKFLPLSKLPSLTSLKICLNNGITIMGQDFWCYNTPPDGLENYSIEAHVGFHSYEYLTNTNLLEWKERPMVKNGDFSSLKCLHIFKCENLQQISTFPSSLVEFLVASCERLEYIALPYNSGHLSRLQKVKIYSCDNLKSVINLNNLLGTIKVLKLAHCCRLKPDPDEDFDHSFIRVSFEEGFALVFECPEMREWCQCHGFTYQDKADWTTLMAKHEDWEFDGYSFEEDSVINYSNETCSI</sequence>
<dbReference type="FunFam" id="3.40.50.300:FF:001091">
    <property type="entry name" value="Probable disease resistance protein At1g61300"/>
    <property type="match status" value="1"/>
</dbReference>
<evidence type="ECO:0000313" key="11">
    <source>
        <dbReference type="EMBL" id="KAL0907378.1"/>
    </source>
</evidence>
<keyword evidence="3" id="KW-0677">Repeat</keyword>
<dbReference type="Pfam" id="PF23559">
    <property type="entry name" value="WHD_DRP"/>
    <property type="match status" value="1"/>
</dbReference>
<dbReference type="Proteomes" id="UP001552299">
    <property type="component" value="Unassembled WGS sequence"/>
</dbReference>
<evidence type="ECO:0000256" key="1">
    <source>
        <dbReference type="ARBA" id="ARBA00008894"/>
    </source>
</evidence>
<accession>A0ABD0UB14</accession>
<evidence type="ECO:0000259" key="8">
    <source>
        <dbReference type="Pfam" id="PF18052"/>
    </source>
</evidence>
<organism evidence="11 12">
    <name type="scientific">Dendrobium thyrsiflorum</name>
    <name type="common">Pinecone-like raceme dendrobium</name>
    <name type="synonym">Orchid</name>
    <dbReference type="NCBI Taxonomy" id="117978"/>
    <lineage>
        <taxon>Eukaryota</taxon>
        <taxon>Viridiplantae</taxon>
        <taxon>Streptophyta</taxon>
        <taxon>Embryophyta</taxon>
        <taxon>Tracheophyta</taxon>
        <taxon>Spermatophyta</taxon>
        <taxon>Magnoliopsida</taxon>
        <taxon>Liliopsida</taxon>
        <taxon>Asparagales</taxon>
        <taxon>Orchidaceae</taxon>
        <taxon>Epidendroideae</taxon>
        <taxon>Malaxideae</taxon>
        <taxon>Dendrobiinae</taxon>
        <taxon>Dendrobium</taxon>
    </lineage>
</organism>
<dbReference type="PANTHER" id="PTHR36766">
    <property type="entry name" value="PLANT BROAD-SPECTRUM MILDEW RESISTANCE PROTEIN RPW8"/>
    <property type="match status" value="1"/>
</dbReference>
<dbReference type="InterPro" id="IPR042197">
    <property type="entry name" value="Apaf_helical"/>
</dbReference>
<dbReference type="GO" id="GO:0002758">
    <property type="term" value="P:innate immune response-activating signaling pathway"/>
    <property type="evidence" value="ECO:0007669"/>
    <property type="project" value="UniProtKB-ARBA"/>
</dbReference>
<name>A0ABD0UB14_DENTH</name>
<dbReference type="InterPro" id="IPR002182">
    <property type="entry name" value="NB-ARC"/>
</dbReference>
<evidence type="ECO:0000256" key="2">
    <source>
        <dbReference type="ARBA" id="ARBA00022614"/>
    </source>
</evidence>
<feature type="domain" description="Disease resistance protein winged helix" evidence="9">
    <location>
        <begin position="468"/>
        <end position="535"/>
    </location>
</feature>
<dbReference type="PANTHER" id="PTHR36766:SF40">
    <property type="entry name" value="DISEASE RESISTANCE PROTEIN RGA3"/>
    <property type="match status" value="1"/>
</dbReference>
<dbReference type="InterPro" id="IPR056789">
    <property type="entry name" value="LRR_R13L1-DRL21"/>
</dbReference>
<evidence type="ECO:0000313" key="12">
    <source>
        <dbReference type="Proteomes" id="UP001552299"/>
    </source>
</evidence>
<feature type="domain" description="NB-ARC" evidence="7">
    <location>
        <begin position="215"/>
        <end position="384"/>
    </location>
</feature>
<dbReference type="InterPro" id="IPR058922">
    <property type="entry name" value="WHD_DRP"/>
</dbReference>
<keyword evidence="4" id="KW-0547">Nucleotide-binding</keyword>
<comment type="caution">
    <text evidence="11">The sequence shown here is derived from an EMBL/GenBank/DDBJ whole genome shotgun (WGS) entry which is preliminary data.</text>
</comment>
<keyword evidence="5" id="KW-0611">Plant defense</keyword>
<dbReference type="GO" id="GO:0042742">
    <property type="term" value="P:defense response to bacterium"/>
    <property type="evidence" value="ECO:0007669"/>
    <property type="project" value="UniProtKB-ARBA"/>
</dbReference>
<dbReference type="Gene3D" id="1.20.5.4130">
    <property type="match status" value="1"/>
</dbReference>
<dbReference type="InterPro" id="IPR027417">
    <property type="entry name" value="P-loop_NTPase"/>
</dbReference>
<proteinExistence type="inferred from homology"/>
<dbReference type="Pfam" id="PF00931">
    <property type="entry name" value="NB-ARC"/>
    <property type="match status" value="1"/>
</dbReference>
<dbReference type="Pfam" id="PF18052">
    <property type="entry name" value="Rx_N"/>
    <property type="match status" value="1"/>
</dbReference>
<dbReference type="Pfam" id="PF25019">
    <property type="entry name" value="LRR_R13L1-DRL21"/>
    <property type="match status" value="1"/>
</dbReference>
<dbReference type="GO" id="GO:0005524">
    <property type="term" value="F:ATP binding"/>
    <property type="evidence" value="ECO:0007669"/>
    <property type="project" value="UniProtKB-KW"/>
</dbReference>
<evidence type="ECO:0000256" key="6">
    <source>
        <dbReference type="ARBA" id="ARBA00022840"/>
    </source>
</evidence>
<reference evidence="11 12" key="1">
    <citation type="journal article" date="2024" name="Plant Biotechnol. J.">
        <title>Dendrobium thyrsiflorum genome and its molecular insights into genes involved in important horticultural traits.</title>
        <authorList>
            <person name="Chen B."/>
            <person name="Wang J.Y."/>
            <person name="Zheng P.J."/>
            <person name="Li K.L."/>
            <person name="Liang Y.M."/>
            <person name="Chen X.F."/>
            <person name="Zhang C."/>
            <person name="Zhao X."/>
            <person name="He X."/>
            <person name="Zhang G.Q."/>
            <person name="Liu Z.J."/>
            <person name="Xu Q."/>
        </authorList>
    </citation>
    <scope>NUCLEOTIDE SEQUENCE [LARGE SCALE GENOMIC DNA]</scope>
    <source>
        <strain evidence="11">GZMU011</strain>
    </source>
</reference>